<dbReference type="AlphaFoldDB" id="A0A0H5MF47"/>
<evidence type="ECO:0000313" key="1">
    <source>
        <dbReference type="EMBL" id="CRY55696.1"/>
    </source>
</evidence>
<dbReference type="CDD" id="cd00085">
    <property type="entry name" value="HNHc"/>
    <property type="match status" value="1"/>
</dbReference>
<organism evidence="1 2">
    <name type="scientific">Yersinia intermedia</name>
    <dbReference type="NCBI Taxonomy" id="631"/>
    <lineage>
        <taxon>Bacteria</taxon>
        <taxon>Pseudomonadati</taxon>
        <taxon>Pseudomonadota</taxon>
        <taxon>Gammaproteobacteria</taxon>
        <taxon>Enterobacterales</taxon>
        <taxon>Yersiniaceae</taxon>
        <taxon>Yersinia</taxon>
    </lineage>
</organism>
<accession>A0A0H5MF47</accession>
<dbReference type="Gene3D" id="1.10.30.50">
    <property type="match status" value="1"/>
</dbReference>
<name>A0A0H5MF47_YERIN</name>
<dbReference type="RefSeq" id="WP_049611173.1">
    <property type="nucleotide sequence ID" value="NZ_CWJI01000007.1"/>
</dbReference>
<evidence type="ECO:0008006" key="3">
    <source>
        <dbReference type="Google" id="ProtNLM"/>
    </source>
</evidence>
<dbReference type="EMBL" id="CWJI01000007">
    <property type="protein sequence ID" value="CRY55696.1"/>
    <property type="molecule type" value="Genomic_DNA"/>
</dbReference>
<proteinExistence type="predicted"/>
<gene>
    <name evidence="1" type="ORF">ERS008476_02700</name>
</gene>
<dbReference type="InterPro" id="IPR003615">
    <property type="entry name" value="HNH_nuc"/>
</dbReference>
<protein>
    <recommendedName>
        <fullName evidence="3">TIGR02646 family protein</fullName>
    </recommendedName>
</protein>
<evidence type="ECO:0000313" key="2">
    <source>
        <dbReference type="Proteomes" id="UP000043316"/>
    </source>
</evidence>
<reference evidence="2" key="1">
    <citation type="submission" date="2015-03" db="EMBL/GenBank/DDBJ databases">
        <authorList>
            <consortium name="Pathogen Informatics"/>
        </authorList>
    </citation>
    <scope>NUCLEOTIDE SEQUENCE [LARGE SCALE GENOMIC DNA]</scope>
    <source>
        <strain evidence="2">R148</strain>
    </source>
</reference>
<dbReference type="Proteomes" id="UP000043316">
    <property type="component" value="Unassembled WGS sequence"/>
</dbReference>
<sequence length="194" mass="22873">MYKITRISPPKSLNANYKAWNRRYQADKASTPVKAFRWYNIACYQETRDLLISMTQNHCAFCDGPLGAESRETIEHFKPKSVFPELAFTWENLFPCCDRCQGQKLEKYDDALLKPDDIAYEFERFFIANYATGEITPSPQASAAEQYQAKVTIEHYGLNLPQRKIARRKELRCYLAMKHEMLLDEFSYRYFLME</sequence>